<organism evidence="2 3">
    <name type="scientific">Mycena venus</name>
    <dbReference type="NCBI Taxonomy" id="2733690"/>
    <lineage>
        <taxon>Eukaryota</taxon>
        <taxon>Fungi</taxon>
        <taxon>Dikarya</taxon>
        <taxon>Basidiomycota</taxon>
        <taxon>Agaricomycotina</taxon>
        <taxon>Agaricomycetes</taxon>
        <taxon>Agaricomycetidae</taxon>
        <taxon>Agaricales</taxon>
        <taxon>Marasmiineae</taxon>
        <taxon>Mycenaceae</taxon>
        <taxon>Mycena</taxon>
    </lineage>
</organism>
<evidence type="ECO:0000313" key="3">
    <source>
        <dbReference type="Proteomes" id="UP000620124"/>
    </source>
</evidence>
<dbReference type="OrthoDB" id="3064274at2759"/>
<proteinExistence type="predicted"/>
<evidence type="ECO:0000313" key="2">
    <source>
        <dbReference type="EMBL" id="KAF7369722.1"/>
    </source>
</evidence>
<dbReference type="EMBL" id="JACAZI010000002">
    <property type="protein sequence ID" value="KAF7369722.1"/>
    <property type="molecule type" value="Genomic_DNA"/>
</dbReference>
<sequence>MMRWSTFCSVRGRLLELMVDLASGQIHEDRRSILSSLDAIKSKFPRMRVPAEGAFYVEEMPALYLENMPGGHLLSNLGLKSMIDDLMSRSSILPFEYIAFSSSLLDSSPFRWNETWAIISERTSPVPFSLIKDNLEVALDIVLSRDRSPLITASDPTRPHWTYERISLLLSFWQPNDVLPIPRGVIQFLNEQYPECVFSDVFNKAGSIKVHLWSSFKKTLSEGPAHPRFHSRTSLPREDLLSALWRLASLGRLWVHSRSIPANESLLTHLEDVLQALSGFESSCAHVCNSVIPLVKMRILIKLKIPSNVSLGVALLGFNHHLFPPETMTSIPDKLLAKHPDETQYSSYTLQLVMERRKKESAIHIIAEFLENCTSDIAPYNAVETLDKITQDAVPDAPIHSVHQVRIATSLHTIFSAGRFTQLMNAIVNCQLFALYAKGAQTKEWVEMERNRIISGNWHGLWPWLDNLTARTQIKDALLVYEQKLTVLCDFPDIIAHVRTLSLGFDSWHAEPQEEPPLLAERPASRNEDRQGSDLG</sequence>
<comment type="caution">
    <text evidence="2">The sequence shown here is derived from an EMBL/GenBank/DDBJ whole genome shotgun (WGS) entry which is preliminary data.</text>
</comment>
<dbReference type="Proteomes" id="UP000620124">
    <property type="component" value="Unassembled WGS sequence"/>
</dbReference>
<evidence type="ECO:0000256" key="1">
    <source>
        <dbReference type="SAM" id="MobiDB-lite"/>
    </source>
</evidence>
<reference evidence="2" key="1">
    <citation type="submission" date="2020-05" db="EMBL/GenBank/DDBJ databases">
        <title>Mycena genomes resolve the evolution of fungal bioluminescence.</title>
        <authorList>
            <person name="Tsai I.J."/>
        </authorList>
    </citation>
    <scope>NUCLEOTIDE SEQUENCE</scope>
    <source>
        <strain evidence="2">CCC161011</strain>
    </source>
</reference>
<gene>
    <name evidence="2" type="ORF">MVEN_00303700</name>
</gene>
<protein>
    <submittedName>
        <fullName evidence="2">Uncharacterized protein</fullName>
    </submittedName>
</protein>
<name>A0A8H6Z2N2_9AGAR</name>
<keyword evidence="3" id="KW-1185">Reference proteome</keyword>
<accession>A0A8H6Z2N2</accession>
<feature type="compositionally biased region" description="Basic and acidic residues" evidence="1">
    <location>
        <begin position="523"/>
        <end position="536"/>
    </location>
</feature>
<feature type="region of interest" description="Disordered" evidence="1">
    <location>
        <begin position="512"/>
        <end position="536"/>
    </location>
</feature>
<dbReference type="AlphaFoldDB" id="A0A8H6Z2N2"/>